<organism evidence="1">
    <name type="scientific">marine sediment metagenome</name>
    <dbReference type="NCBI Taxonomy" id="412755"/>
    <lineage>
        <taxon>unclassified sequences</taxon>
        <taxon>metagenomes</taxon>
        <taxon>ecological metagenomes</taxon>
    </lineage>
</organism>
<accession>A0A0F9BH89</accession>
<dbReference type="EMBL" id="LAZR01040961">
    <property type="protein sequence ID" value="KKL13187.1"/>
    <property type="molecule type" value="Genomic_DNA"/>
</dbReference>
<dbReference type="AlphaFoldDB" id="A0A0F9BH89"/>
<protein>
    <submittedName>
        <fullName evidence="1">Uncharacterized protein</fullName>
    </submittedName>
</protein>
<reference evidence="1" key="1">
    <citation type="journal article" date="2015" name="Nature">
        <title>Complex archaea that bridge the gap between prokaryotes and eukaryotes.</title>
        <authorList>
            <person name="Spang A."/>
            <person name="Saw J.H."/>
            <person name="Jorgensen S.L."/>
            <person name="Zaremba-Niedzwiedzka K."/>
            <person name="Martijn J."/>
            <person name="Lind A.E."/>
            <person name="van Eijk R."/>
            <person name="Schleper C."/>
            <person name="Guy L."/>
            <person name="Ettema T.J."/>
        </authorList>
    </citation>
    <scope>NUCLEOTIDE SEQUENCE</scope>
</reference>
<sequence>MQKVALDQAASKYWSDYFKEYGQAWVRNIPRRIKQATLRQQKASSIEGEFAPLAADTSKDGTLSIEAAFIGKINDQDAKIMVTASFNDEGK</sequence>
<comment type="caution">
    <text evidence="1">The sequence shown here is derived from an EMBL/GenBank/DDBJ whole genome shotgun (WGS) entry which is preliminary data.</text>
</comment>
<gene>
    <name evidence="1" type="ORF">LCGC14_2528290</name>
</gene>
<proteinExistence type="predicted"/>
<evidence type="ECO:0000313" key="1">
    <source>
        <dbReference type="EMBL" id="KKL13187.1"/>
    </source>
</evidence>
<name>A0A0F9BH89_9ZZZZ</name>
<feature type="non-terminal residue" evidence="1">
    <location>
        <position position="91"/>
    </location>
</feature>